<keyword evidence="4" id="KW-0804">Transcription</keyword>
<dbReference type="InterPro" id="IPR000843">
    <property type="entry name" value="HTH_LacI"/>
</dbReference>
<dbReference type="PROSITE" id="PS50932">
    <property type="entry name" value="HTH_LACI_2"/>
    <property type="match status" value="1"/>
</dbReference>
<dbReference type="PANTHER" id="PTHR30146">
    <property type="entry name" value="LACI-RELATED TRANSCRIPTIONAL REPRESSOR"/>
    <property type="match status" value="1"/>
</dbReference>
<evidence type="ECO:0000256" key="2">
    <source>
        <dbReference type="ARBA" id="ARBA00023015"/>
    </source>
</evidence>
<keyword evidence="1" id="KW-0678">Repressor</keyword>
<evidence type="ECO:0000256" key="3">
    <source>
        <dbReference type="ARBA" id="ARBA00023125"/>
    </source>
</evidence>
<sequence length="337" mass="35370">MTNPHRTHKRVTIADVAREAGLSPTTVSHSLNGIGQVDPRTRQHVKDVAARLKYRPSVRAQRLRTGKSHAIALLSSMPAAVSAGESQLGFFTELAMGLARKALLSGYVLVLAPPMDQCDPLALMDIDGAILLEPAPDDPIARELEERGVPCVTVGGEPGPDNIDLQHAAAADLLLRHLLDSGARRPGLILGASGRASQRSFHERYLAMAGARGFAPAVGLAAEEEGEAGGQRAAARLLAEHPGLDALCVPIDTFASGALRAIGEAGLRVPGDLLLATRHDGVRARTCQPPLTAVDLHLDAVSHAAVQRLLRMLGHETQDAPLGLPAPALVARRSTGA</sequence>
<dbReference type="CDD" id="cd01392">
    <property type="entry name" value="HTH_LacI"/>
    <property type="match status" value="1"/>
</dbReference>
<keyword evidence="3 6" id="KW-0238">DNA-binding</keyword>
<dbReference type="Pfam" id="PF13377">
    <property type="entry name" value="Peripla_BP_3"/>
    <property type="match status" value="1"/>
</dbReference>
<accession>A0A7W9TTJ0</accession>
<dbReference type="Proteomes" id="UP000541136">
    <property type="component" value="Unassembled WGS sequence"/>
</dbReference>
<keyword evidence="2" id="KW-0805">Transcription regulation</keyword>
<dbReference type="SUPFAM" id="SSF53822">
    <property type="entry name" value="Periplasmic binding protein-like I"/>
    <property type="match status" value="1"/>
</dbReference>
<evidence type="ECO:0000313" key="6">
    <source>
        <dbReference type="EMBL" id="MBB6085512.1"/>
    </source>
</evidence>
<organism evidence="6 7">
    <name type="scientific">Castellaniella defragrans</name>
    <name type="common">Alcaligenes defragrans</name>
    <dbReference type="NCBI Taxonomy" id="75697"/>
    <lineage>
        <taxon>Bacteria</taxon>
        <taxon>Pseudomonadati</taxon>
        <taxon>Pseudomonadota</taxon>
        <taxon>Betaproteobacteria</taxon>
        <taxon>Burkholderiales</taxon>
        <taxon>Alcaligenaceae</taxon>
        <taxon>Castellaniella</taxon>
    </lineage>
</organism>
<dbReference type="GO" id="GO:0003700">
    <property type="term" value="F:DNA-binding transcription factor activity"/>
    <property type="evidence" value="ECO:0007669"/>
    <property type="project" value="TreeGrafter"/>
</dbReference>
<dbReference type="SMART" id="SM00354">
    <property type="entry name" value="HTH_LACI"/>
    <property type="match status" value="1"/>
</dbReference>
<dbReference type="Gene3D" id="3.40.50.2300">
    <property type="match status" value="2"/>
</dbReference>
<dbReference type="GO" id="GO:0000976">
    <property type="term" value="F:transcription cis-regulatory region binding"/>
    <property type="evidence" value="ECO:0007669"/>
    <property type="project" value="TreeGrafter"/>
</dbReference>
<reference evidence="6 7" key="1">
    <citation type="submission" date="2020-08" db="EMBL/GenBank/DDBJ databases">
        <title>Genomic Encyclopedia of Type Strains, Phase IV (KMG-IV): sequencing the most valuable type-strain genomes for metagenomic binning, comparative biology and taxonomic classification.</title>
        <authorList>
            <person name="Goeker M."/>
        </authorList>
    </citation>
    <scope>NUCLEOTIDE SEQUENCE [LARGE SCALE GENOMIC DNA]</scope>
    <source>
        <strain evidence="6 7">DSM 12141</strain>
    </source>
</reference>
<proteinExistence type="predicted"/>
<dbReference type="InterPro" id="IPR028082">
    <property type="entry name" value="Peripla_BP_I"/>
</dbReference>
<name>A0A7W9TTJ0_CASDE</name>
<dbReference type="EMBL" id="JACHIB010000030">
    <property type="protein sequence ID" value="MBB6085512.1"/>
    <property type="molecule type" value="Genomic_DNA"/>
</dbReference>
<evidence type="ECO:0000256" key="1">
    <source>
        <dbReference type="ARBA" id="ARBA00022491"/>
    </source>
</evidence>
<evidence type="ECO:0000256" key="4">
    <source>
        <dbReference type="ARBA" id="ARBA00023163"/>
    </source>
</evidence>
<gene>
    <name evidence="6" type="ORF">HNR28_003573</name>
</gene>
<comment type="caution">
    <text evidence="6">The sequence shown here is derived from an EMBL/GenBank/DDBJ whole genome shotgun (WGS) entry which is preliminary data.</text>
</comment>
<dbReference type="SUPFAM" id="SSF47413">
    <property type="entry name" value="lambda repressor-like DNA-binding domains"/>
    <property type="match status" value="1"/>
</dbReference>
<dbReference type="Pfam" id="PF00356">
    <property type="entry name" value="LacI"/>
    <property type="match status" value="1"/>
</dbReference>
<protein>
    <submittedName>
        <fullName evidence="6">DNA-binding LacI/PurR family transcriptional regulator</fullName>
    </submittedName>
</protein>
<dbReference type="PANTHER" id="PTHR30146:SF151">
    <property type="entry name" value="HTH-TYPE TRANSCRIPTIONAL REPRESSOR CYTR"/>
    <property type="match status" value="1"/>
</dbReference>
<dbReference type="InterPro" id="IPR046335">
    <property type="entry name" value="LacI/GalR-like_sensor"/>
</dbReference>
<dbReference type="RefSeq" id="WP_151023881.1">
    <property type="nucleotide sequence ID" value="NZ_JACHIB010000030.1"/>
</dbReference>
<dbReference type="AlphaFoldDB" id="A0A7W9TTJ0"/>
<evidence type="ECO:0000313" key="7">
    <source>
        <dbReference type="Proteomes" id="UP000541136"/>
    </source>
</evidence>
<feature type="domain" description="HTH lacI-type" evidence="5">
    <location>
        <begin position="11"/>
        <end position="65"/>
    </location>
</feature>
<dbReference type="Gene3D" id="1.10.260.40">
    <property type="entry name" value="lambda repressor-like DNA-binding domains"/>
    <property type="match status" value="1"/>
</dbReference>
<dbReference type="InterPro" id="IPR010982">
    <property type="entry name" value="Lambda_DNA-bd_dom_sf"/>
</dbReference>
<evidence type="ECO:0000259" key="5">
    <source>
        <dbReference type="PROSITE" id="PS50932"/>
    </source>
</evidence>